<accession>A0A7G6WVT4</accession>
<organism evidence="1 2">
    <name type="scientific">Kribbella qitaiheensis</name>
    <dbReference type="NCBI Taxonomy" id="1544730"/>
    <lineage>
        <taxon>Bacteria</taxon>
        <taxon>Bacillati</taxon>
        <taxon>Actinomycetota</taxon>
        <taxon>Actinomycetes</taxon>
        <taxon>Propionibacteriales</taxon>
        <taxon>Kribbellaceae</taxon>
        <taxon>Kribbella</taxon>
    </lineage>
</organism>
<dbReference type="AlphaFoldDB" id="A0A7G6WVT4"/>
<sequence length="70" mass="7674">MTKPIVVIVQAAEQIRVQQQYANLPQHGLVVAVEQRTTGAGRSILLDPDQIAELRNALSAWLDEHQSVSA</sequence>
<keyword evidence="2" id="KW-1185">Reference proteome</keyword>
<dbReference type="RefSeq" id="WP_185446976.1">
    <property type="nucleotide sequence ID" value="NZ_CP043661.1"/>
</dbReference>
<protein>
    <submittedName>
        <fullName evidence="1">Uncharacterized protein</fullName>
    </submittedName>
</protein>
<dbReference type="KEGG" id="kqi:F1D05_09625"/>
<proteinExistence type="predicted"/>
<reference evidence="1 2" key="2">
    <citation type="journal article" date="2020" name="Microbiol. Resour. Announc.">
        <title>Antarctic desert soil bacteria exhibit high novel natural product potential, evaluated through long-read genome sequencing and comparative genomics.</title>
        <authorList>
            <person name="Benaud N."/>
            <person name="Edwards R.J."/>
            <person name="Amos T.G."/>
            <person name="D'Agostino P.M."/>
            <person name="Gutierrez-Chavez C."/>
            <person name="Montgomery K."/>
            <person name="Nicetic I."/>
            <person name="Ferrari B.C."/>
        </authorList>
    </citation>
    <scope>NUCLEOTIDE SEQUENCE [LARGE SCALE GENOMIC DNA]</scope>
    <source>
        <strain evidence="1 2">SPB151</strain>
    </source>
</reference>
<evidence type="ECO:0000313" key="1">
    <source>
        <dbReference type="EMBL" id="QNE18099.1"/>
    </source>
</evidence>
<dbReference type="EMBL" id="CP043661">
    <property type="protein sequence ID" value="QNE18099.1"/>
    <property type="molecule type" value="Genomic_DNA"/>
</dbReference>
<name>A0A7G6WVT4_9ACTN</name>
<dbReference type="Proteomes" id="UP000515563">
    <property type="component" value="Chromosome"/>
</dbReference>
<reference evidence="2" key="1">
    <citation type="submission" date="2019-09" db="EMBL/GenBank/DDBJ databases">
        <title>Antimicrobial potential of Antarctic Bacteria.</title>
        <authorList>
            <person name="Benaud N."/>
            <person name="Edwards R.J."/>
            <person name="Ferrari B.C."/>
        </authorList>
    </citation>
    <scope>NUCLEOTIDE SEQUENCE [LARGE SCALE GENOMIC DNA]</scope>
    <source>
        <strain evidence="2">SPB151</strain>
    </source>
</reference>
<gene>
    <name evidence="1" type="ORF">F1D05_09625</name>
</gene>
<evidence type="ECO:0000313" key="2">
    <source>
        <dbReference type="Proteomes" id="UP000515563"/>
    </source>
</evidence>